<keyword evidence="1" id="KW-0472">Membrane</keyword>
<dbReference type="KEGG" id="mmio:HLA92_00225"/>
<proteinExistence type="predicted"/>
<feature type="transmembrane region" description="Helical" evidence="1">
    <location>
        <begin position="64"/>
        <end position="94"/>
    </location>
</feature>
<keyword evidence="1" id="KW-0812">Transmembrane</keyword>
<organism evidence="2 3">
    <name type="scientific">Mycoplasma miroungirhinis</name>
    <dbReference type="NCBI Taxonomy" id="754516"/>
    <lineage>
        <taxon>Bacteria</taxon>
        <taxon>Bacillati</taxon>
        <taxon>Mycoplasmatota</taxon>
        <taxon>Mollicutes</taxon>
        <taxon>Mycoplasmataceae</taxon>
        <taxon>Mycoplasma</taxon>
    </lineage>
</organism>
<dbReference type="EMBL" id="CP053097">
    <property type="protein sequence ID" value="QJR43892.1"/>
    <property type="molecule type" value="Genomic_DNA"/>
</dbReference>
<name>A0A6M4JFU4_9MOLU</name>
<evidence type="ECO:0000256" key="1">
    <source>
        <dbReference type="SAM" id="Phobius"/>
    </source>
</evidence>
<dbReference type="RefSeq" id="WP_171112382.1">
    <property type="nucleotide sequence ID" value="NZ_CP053097.1"/>
</dbReference>
<protein>
    <submittedName>
        <fullName evidence="2">Uncharacterized protein</fullName>
    </submittedName>
</protein>
<accession>A0A6M4JFU4</accession>
<keyword evidence="1" id="KW-1133">Transmembrane helix</keyword>
<feature type="transmembrane region" description="Helical" evidence="1">
    <location>
        <begin position="23"/>
        <end position="43"/>
    </location>
</feature>
<evidence type="ECO:0000313" key="3">
    <source>
        <dbReference type="Proteomes" id="UP000502118"/>
    </source>
</evidence>
<feature type="transmembrane region" description="Helical" evidence="1">
    <location>
        <begin position="129"/>
        <end position="151"/>
    </location>
</feature>
<evidence type="ECO:0000313" key="2">
    <source>
        <dbReference type="EMBL" id="QJR43892.1"/>
    </source>
</evidence>
<gene>
    <name evidence="2" type="ORF">HLA92_00225</name>
</gene>
<reference evidence="2 3" key="1">
    <citation type="submission" date="2020-05" db="EMBL/GenBank/DDBJ databases">
        <title>Novel Mycoplasma species detected in Mirounga angustirostris (northern elephant seal) from the USA.</title>
        <authorList>
            <person name="Volokhov D.V."/>
        </authorList>
    </citation>
    <scope>NUCLEOTIDE SEQUENCE [LARGE SCALE GENOMIC DNA]</scope>
    <source>
        <strain evidence="2 3">Mirounga ES2806-NAS</strain>
    </source>
</reference>
<dbReference type="Proteomes" id="UP000502118">
    <property type="component" value="Chromosome"/>
</dbReference>
<dbReference type="AlphaFoldDB" id="A0A6M4JFU4"/>
<keyword evidence="3" id="KW-1185">Reference proteome</keyword>
<sequence length="368" mass="43651">MINFENTQQATTNATTSNTNNTIILLFAFILIVSLYIAVKFSIHFKKSLEYTKKAIGYKLKKPFVYGLKFSTPSLINLFIFEILLVVIMIWTAINFASDIKNFYKNLEQTNSDNQTTQLFFDYASPRSLFNYFTISLAWIYAPLVFLYNFIIFKKSFKDEQYHDKNFAFKLKEDLLEEYKENQMFKEIKIDIEDMKTKNPLGAKVLAKKTYEFNNFDQLDFAKAYKFALEMEFIKNYYEFYVKNFTFFGKYFEDKKILNFQIDYQNDYSSTMDKQIQWMNDVDRSFKNNKDNVPLELYNYKNINITLMKNQRKNSSLTTNTNDINYLGADPSIHLSYSLDGNVQPKLDILDILKVISENTWKKLILKI</sequence>